<dbReference type="AlphaFoldDB" id="A0A1M5RZK8"/>
<proteinExistence type="predicted"/>
<reference evidence="4 5" key="1">
    <citation type="submission" date="2016-11" db="EMBL/GenBank/DDBJ databases">
        <authorList>
            <person name="Jaros S."/>
            <person name="Januszkiewicz K."/>
            <person name="Wedrychowicz H."/>
        </authorList>
    </citation>
    <scope>NUCLEOTIDE SEQUENCE [LARGE SCALE GENOMIC DNA]</scope>
    <source>
        <strain evidence="4 5">DSM 16917</strain>
    </source>
</reference>
<keyword evidence="5" id="KW-1185">Reference proteome</keyword>
<dbReference type="OrthoDB" id="5901526at2"/>
<organism evidence="4 5">
    <name type="scientific">Ferrimonas marina</name>
    <dbReference type="NCBI Taxonomy" id="299255"/>
    <lineage>
        <taxon>Bacteria</taxon>
        <taxon>Pseudomonadati</taxon>
        <taxon>Pseudomonadota</taxon>
        <taxon>Gammaproteobacteria</taxon>
        <taxon>Alteromonadales</taxon>
        <taxon>Ferrimonadaceae</taxon>
        <taxon>Ferrimonas</taxon>
    </lineage>
</organism>
<evidence type="ECO:0000256" key="1">
    <source>
        <dbReference type="ARBA" id="ARBA00022729"/>
    </source>
</evidence>
<dbReference type="Proteomes" id="UP000184268">
    <property type="component" value="Unassembled WGS sequence"/>
</dbReference>
<dbReference type="InterPro" id="IPR027385">
    <property type="entry name" value="Beta-barrel_OMP"/>
</dbReference>
<dbReference type="STRING" id="299255.SAMN02745129_1809"/>
<dbReference type="RefSeq" id="WP_067659287.1">
    <property type="nucleotide sequence ID" value="NZ_FQXG01000002.1"/>
</dbReference>
<dbReference type="SUPFAM" id="SSF56925">
    <property type="entry name" value="OMPA-like"/>
    <property type="match status" value="1"/>
</dbReference>
<dbReference type="EMBL" id="FQXG01000002">
    <property type="protein sequence ID" value="SHH31508.1"/>
    <property type="molecule type" value="Genomic_DNA"/>
</dbReference>
<sequence length="198" mass="21359">MKSCLPLLLLVSAHASAEVHIHVNAPTHGDVQAPVYGAGHYPCPPVEAEVPRSYSGIQYSLMRYDHDELASAKPQALTLVSGYQFDDYFALEGRVGTTIIKDDISDGQSAKVDYFFGGYLKGGLANRTPFTPYALFGVTRGRVSPSPSGSKSATSLSYGGGISLASSERFSIALEYVSYLDGDRYDLAAASFGFQYRY</sequence>
<protein>
    <submittedName>
        <fullName evidence="4">Outer membrane protein beta-barrel domain-containing protein</fullName>
    </submittedName>
</protein>
<name>A0A1M5RZK8_9GAMM</name>
<dbReference type="InterPro" id="IPR011250">
    <property type="entry name" value="OMP/PagP_B-barrel"/>
</dbReference>
<feature type="chain" id="PRO_5009913607" evidence="2">
    <location>
        <begin position="18"/>
        <end position="198"/>
    </location>
</feature>
<evidence type="ECO:0000256" key="2">
    <source>
        <dbReference type="SAM" id="SignalP"/>
    </source>
</evidence>
<feature type="domain" description="Outer membrane protein beta-barrel" evidence="3">
    <location>
        <begin position="47"/>
        <end position="197"/>
    </location>
</feature>
<accession>A0A1M5RZK8</accession>
<dbReference type="Pfam" id="PF13505">
    <property type="entry name" value="OMP_b-brl"/>
    <property type="match status" value="1"/>
</dbReference>
<evidence type="ECO:0000313" key="5">
    <source>
        <dbReference type="Proteomes" id="UP000184268"/>
    </source>
</evidence>
<dbReference type="Gene3D" id="2.40.160.20">
    <property type="match status" value="1"/>
</dbReference>
<evidence type="ECO:0000313" key="4">
    <source>
        <dbReference type="EMBL" id="SHH31508.1"/>
    </source>
</evidence>
<evidence type="ECO:0000259" key="3">
    <source>
        <dbReference type="Pfam" id="PF13505"/>
    </source>
</evidence>
<feature type="signal peptide" evidence="2">
    <location>
        <begin position="1"/>
        <end position="17"/>
    </location>
</feature>
<gene>
    <name evidence="4" type="ORF">SAMN02745129_1809</name>
</gene>
<keyword evidence="1 2" id="KW-0732">Signal</keyword>